<dbReference type="Proteomes" id="UP001239111">
    <property type="component" value="Chromosome 4"/>
</dbReference>
<proteinExistence type="predicted"/>
<organism evidence="1 2">
    <name type="scientific">Eretmocerus hayati</name>
    <dbReference type="NCBI Taxonomy" id="131215"/>
    <lineage>
        <taxon>Eukaryota</taxon>
        <taxon>Metazoa</taxon>
        <taxon>Ecdysozoa</taxon>
        <taxon>Arthropoda</taxon>
        <taxon>Hexapoda</taxon>
        <taxon>Insecta</taxon>
        <taxon>Pterygota</taxon>
        <taxon>Neoptera</taxon>
        <taxon>Endopterygota</taxon>
        <taxon>Hymenoptera</taxon>
        <taxon>Apocrita</taxon>
        <taxon>Proctotrupomorpha</taxon>
        <taxon>Chalcidoidea</taxon>
        <taxon>Aphelinidae</taxon>
        <taxon>Aphelininae</taxon>
        <taxon>Eretmocerus</taxon>
    </lineage>
</organism>
<name>A0ACC2N9B2_9HYME</name>
<protein>
    <submittedName>
        <fullName evidence="1">Uncharacterized protein</fullName>
    </submittedName>
</protein>
<keyword evidence="2" id="KW-1185">Reference proteome</keyword>
<dbReference type="EMBL" id="CM056744">
    <property type="protein sequence ID" value="KAJ8666919.1"/>
    <property type="molecule type" value="Genomic_DNA"/>
</dbReference>
<reference evidence="1" key="1">
    <citation type="submission" date="2023-04" db="EMBL/GenBank/DDBJ databases">
        <title>A chromosome-level genome assembly of the parasitoid wasp Eretmocerus hayati.</title>
        <authorList>
            <person name="Zhong Y."/>
            <person name="Liu S."/>
            <person name="Liu Y."/>
        </authorList>
    </citation>
    <scope>NUCLEOTIDE SEQUENCE</scope>
    <source>
        <strain evidence="1">ZJU_SS_LIU_2023</strain>
    </source>
</reference>
<comment type="caution">
    <text evidence="1">The sequence shown here is derived from an EMBL/GenBank/DDBJ whole genome shotgun (WGS) entry which is preliminary data.</text>
</comment>
<gene>
    <name evidence="1" type="ORF">QAD02_008581</name>
</gene>
<evidence type="ECO:0000313" key="2">
    <source>
        <dbReference type="Proteomes" id="UP001239111"/>
    </source>
</evidence>
<evidence type="ECO:0000313" key="1">
    <source>
        <dbReference type="EMBL" id="KAJ8666919.1"/>
    </source>
</evidence>
<sequence length="208" mass="23762">MAIQTSPVGPLNHTLRGCSQELLEGDLDPFVKQKNIGKNGKIWIIHEGRIIIGGHFNIRIEQEDFVIDEKHEVRRRSKDKGEFTYVGARGSTVIDYIIVNGEVEENVDSFRVEDRIESDHAPVCVYVKAGKYVGRSEQEQEMRTGASSTKFFSWLVDDILGFKQKTEEIPELEGSVKGKWEQLKKIIQGAGNFKELKARKKWKIGMKR</sequence>
<accession>A0ACC2N9B2</accession>